<accession>A0A2W4W0U0</accession>
<proteinExistence type="predicted"/>
<reference evidence="1 2" key="1">
    <citation type="submission" date="2018-04" db="EMBL/GenBank/DDBJ databases">
        <authorList>
            <person name="Go L.Y."/>
            <person name="Mitchell J.A."/>
        </authorList>
    </citation>
    <scope>NUCLEOTIDE SEQUENCE [LARGE SCALE GENOMIC DNA]</scope>
    <source>
        <strain evidence="1">ULC066bin1</strain>
    </source>
</reference>
<organism evidence="1 2">
    <name type="scientific">Pseudanabaena frigida</name>
    <dbReference type="NCBI Taxonomy" id="945775"/>
    <lineage>
        <taxon>Bacteria</taxon>
        <taxon>Bacillati</taxon>
        <taxon>Cyanobacteriota</taxon>
        <taxon>Cyanophyceae</taxon>
        <taxon>Pseudanabaenales</taxon>
        <taxon>Pseudanabaenaceae</taxon>
        <taxon>Pseudanabaena</taxon>
    </lineage>
</organism>
<reference evidence="1 2" key="2">
    <citation type="submission" date="2018-06" db="EMBL/GenBank/DDBJ databases">
        <title>Metagenomic assembly of (sub)arctic Cyanobacteria and their associated microbiome from non-axenic cultures.</title>
        <authorList>
            <person name="Baurain D."/>
        </authorList>
    </citation>
    <scope>NUCLEOTIDE SEQUENCE [LARGE SCALE GENOMIC DNA]</scope>
    <source>
        <strain evidence="1">ULC066bin1</strain>
    </source>
</reference>
<protein>
    <recommendedName>
        <fullName evidence="3">Uma2 family endonuclease</fullName>
    </recommendedName>
</protein>
<comment type="caution">
    <text evidence="1">The sequence shown here is derived from an EMBL/GenBank/DDBJ whole genome shotgun (WGS) entry which is preliminary data.</text>
</comment>
<name>A0A2W4W0U0_9CYAN</name>
<evidence type="ECO:0000313" key="2">
    <source>
        <dbReference type="Proteomes" id="UP000249467"/>
    </source>
</evidence>
<dbReference type="AlphaFoldDB" id="A0A2W4W0U0"/>
<gene>
    <name evidence="1" type="ORF">DCF19_16970</name>
</gene>
<evidence type="ECO:0008006" key="3">
    <source>
        <dbReference type="Google" id="ProtNLM"/>
    </source>
</evidence>
<dbReference type="EMBL" id="QBML01000025">
    <property type="protein sequence ID" value="PZO38162.1"/>
    <property type="molecule type" value="Genomic_DNA"/>
</dbReference>
<sequence length="59" mass="6666">MIAIAATQNKHNVIDSKSQLTFEQFLEFCSKDRHYELSDGRVVDTSPELDLTAAQILNI</sequence>
<evidence type="ECO:0000313" key="1">
    <source>
        <dbReference type="EMBL" id="PZO38162.1"/>
    </source>
</evidence>
<dbReference type="Proteomes" id="UP000249467">
    <property type="component" value="Unassembled WGS sequence"/>
</dbReference>